<keyword evidence="3" id="KW-1185">Reference proteome</keyword>
<dbReference type="Pfam" id="PF14244">
    <property type="entry name" value="Retrotran_gag_3"/>
    <property type="match status" value="1"/>
</dbReference>
<dbReference type="PANTHER" id="PTHR37610:SF97">
    <property type="entry name" value="RETROTRANSPOSON GAG DOMAIN-CONTAINING PROTEIN"/>
    <property type="match status" value="1"/>
</dbReference>
<comment type="caution">
    <text evidence="2">The sequence shown here is derived from an EMBL/GenBank/DDBJ whole genome shotgun (WGS) entry which is preliminary data.</text>
</comment>
<reference evidence="2 3" key="1">
    <citation type="journal article" date="2021" name="Commun. Biol.">
        <title>The genome of Shorea leprosula (Dipterocarpaceae) highlights the ecological relevance of drought in aseasonal tropical rainforests.</title>
        <authorList>
            <person name="Ng K.K.S."/>
            <person name="Kobayashi M.J."/>
            <person name="Fawcett J.A."/>
            <person name="Hatakeyama M."/>
            <person name="Paape T."/>
            <person name="Ng C.H."/>
            <person name="Ang C.C."/>
            <person name="Tnah L.H."/>
            <person name="Lee C.T."/>
            <person name="Nishiyama T."/>
            <person name="Sese J."/>
            <person name="O'Brien M.J."/>
            <person name="Copetti D."/>
            <person name="Mohd Noor M.I."/>
            <person name="Ong R.C."/>
            <person name="Putra M."/>
            <person name="Sireger I.Z."/>
            <person name="Indrioko S."/>
            <person name="Kosugi Y."/>
            <person name="Izuno A."/>
            <person name="Isagi Y."/>
            <person name="Lee S.L."/>
            <person name="Shimizu K.K."/>
        </authorList>
    </citation>
    <scope>NUCLEOTIDE SEQUENCE [LARGE SCALE GENOMIC DNA]</scope>
    <source>
        <strain evidence="2">214</strain>
    </source>
</reference>
<dbReference type="PANTHER" id="PTHR37610">
    <property type="entry name" value="CCHC-TYPE DOMAIN-CONTAINING PROTEIN"/>
    <property type="match status" value="1"/>
</dbReference>
<dbReference type="AlphaFoldDB" id="A0AAV5IKM4"/>
<gene>
    <name evidence="2" type="ORF">SLEP1_g10978</name>
</gene>
<feature type="domain" description="Retrotransposon Copia-like N-terminal" evidence="1">
    <location>
        <begin position="34"/>
        <end position="81"/>
    </location>
</feature>
<dbReference type="Proteomes" id="UP001054252">
    <property type="component" value="Unassembled WGS sequence"/>
</dbReference>
<accession>A0AAV5IKM4</accession>
<protein>
    <recommendedName>
        <fullName evidence="1">Retrotransposon Copia-like N-terminal domain-containing protein</fullName>
    </recommendedName>
</protein>
<evidence type="ECO:0000259" key="1">
    <source>
        <dbReference type="Pfam" id="PF14244"/>
    </source>
</evidence>
<sequence length="133" mass="14829">MAFDDSTPNPTRSSSNETIDLSSIDQYNNPFYLHPSDNLGNILVSILLIGDSYATWRCAVIITLTEKNKLGFVDGKLPRPASDSPNFQSWTGCNTIITSLVKRILFRLSTKLILLCYEKKGPINLEDDWSGEA</sequence>
<organism evidence="2 3">
    <name type="scientific">Rubroshorea leprosula</name>
    <dbReference type="NCBI Taxonomy" id="152421"/>
    <lineage>
        <taxon>Eukaryota</taxon>
        <taxon>Viridiplantae</taxon>
        <taxon>Streptophyta</taxon>
        <taxon>Embryophyta</taxon>
        <taxon>Tracheophyta</taxon>
        <taxon>Spermatophyta</taxon>
        <taxon>Magnoliopsida</taxon>
        <taxon>eudicotyledons</taxon>
        <taxon>Gunneridae</taxon>
        <taxon>Pentapetalae</taxon>
        <taxon>rosids</taxon>
        <taxon>malvids</taxon>
        <taxon>Malvales</taxon>
        <taxon>Dipterocarpaceae</taxon>
        <taxon>Rubroshorea</taxon>
    </lineage>
</organism>
<name>A0AAV5IKM4_9ROSI</name>
<dbReference type="InterPro" id="IPR029472">
    <property type="entry name" value="Copia-like_N"/>
</dbReference>
<dbReference type="EMBL" id="BPVZ01000012">
    <property type="protein sequence ID" value="GKU97900.1"/>
    <property type="molecule type" value="Genomic_DNA"/>
</dbReference>
<evidence type="ECO:0000313" key="2">
    <source>
        <dbReference type="EMBL" id="GKU97900.1"/>
    </source>
</evidence>
<evidence type="ECO:0000313" key="3">
    <source>
        <dbReference type="Proteomes" id="UP001054252"/>
    </source>
</evidence>
<proteinExistence type="predicted"/>